<name>A0AAV7YXW2_9EUKA</name>
<evidence type="ECO:0000313" key="4">
    <source>
        <dbReference type="Proteomes" id="UP001146793"/>
    </source>
</evidence>
<organism evidence="3 4">
    <name type="scientific">Anaeramoeba flamelloides</name>
    <dbReference type="NCBI Taxonomy" id="1746091"/>
    <lineage>
        <taxon>Eukaryota</taxon>
        <taxon>Metamonada</taxon>
        <taxon>Anaeramoebidae</taxon>
        <taxon>Anaeramoeba</taxon>
    </lineage>
</organism>
<evidence type="ECO:0000256" key="2">
    <source>
        <dbReference type="SAM" id="Phobius"/>
    </source>
</evidence>
<dbReference type="AlphaFoldDB" id="A0AAV7YXW2"/>
<sequence>MDYNKFLDLVLFHKREDGNYDFGIKDTITLGMMIVVVLILRFLTYKFIYLPKKKKKKTLKRKVIYTSFLMVNYPICWIIGQIAVYQTDLYQMTHSAYRGTTSWYADMNRDSFIFESNHYFQFPVVVEYSIKGIFMILYVLQVYWTICVIKVAINFVKSGGIRDIRSDGDPILVDNDQNQKKNGNDEKDTTEEPRKDK</sequence>
<keyword evidence="2" id="KW-0472">Membrane</keyword>
<feature type="region of interest" description="Disordered" evidence="1">
    <location>
        <begin position="170"/>
        <end position="197"/>
    </location>
</feature>
<dbReference type="EMBL" id="JANTQA010000047">
    <property type="protein sequence ID" value="KAJ3433627.1"/>
    <property type="molecule type" value="Genomic_DNA"/>
</dbReference>
<keyword evidence="2" id="KW-0812">Transmembrane</keyword>
<dbReference type="Proteomes" id="UP001146793">
    <property type="component" value="Unassembled WGS sequence"/>
</dbReference>
<evidence type="ECO:0000256" key="1">
    <source>
        <dbReference type="SAM" id="MobiDB-lite"/>
    </source>
</evidence>
<evidence type="ECO:0000313" key="3">
    <source>
        <dbReference type="EMBL" id="KAJ3433627.1"/>
    </source>
</evidence>
<comment type="caution">
    <text evidence="3">The sequence shown here is derived from an EMBL/GenBank/DDBJ whole genome shotgun (WGS) entry which is preliminary data.</text>
</comment>
<reference evidence="3" key="1">
    <citation type="submission" date="2022-08" db="EMBL/GenBank/DDBJ databases">
        <title>Novel sulphate-reducing endosymbionts in the free-living metamonad Anaeramoeba.</title>
        <authorList>
            <person name="Jerlstrom-Hultqvist J."/>
            <person name="Cepicka I."/>
            <person name="Gallot-Lavallee L."/>
            <person name="Salas-Leiva D."/>
            <person name="Curtis B.A."/>
            <person name="Zahonova K."/>
            <person name="Pipaliya S."/>
            <person name="Dacks J."/>
            <person name="Roger A.J."/>
        </authorList>
    </citation>
    <scope>NUCLEOTIDE SEQUENCE</scope>
    <source>
        <strain evidence="3">Busselton2</strain>
    </source>
</reference>
<feature type="compositionally biased region" description="Basic and acidic residues" evidence="1">
    <location>
        <begin position="177"/>
        <end position="197"/>
    </location>
</feature>
<protein>
    <submittedName>
        <fullName evidence="3">Ceramide synthase</fullName>
    </submittedName>
</protein>
<gene>
    <name evidence="3" type="ORF">M0812_22589</name>
</gene>
<feature type="transmembrane region" description="Helical" evidence="2">
    <location>
        <begin position="63"/>
        <end position="85"/>
    </location>
</feature>
<feature type="transmembrane region" description="Helical" evidence="2">
    <location>
        <begin position="133"/>
        <end position="156"/>
    </location>
</feature>
<keyword evidence="2" id="KW-1133">Transmembrane helix</keyword>
<accession>A0AAV7YXW2</accession>
<proteinExistence type="predicted"/>
<feature type="transmembrane region" description="Helical" evidence="2">
    <location>
        <begin position="28"/>
        <end position="51"/>
    </location>
</feature>